<protein>
    <recommendedName>
        <fullName evidence="2">Activator of Hsp90 ATPase homologue 1/2-like C-terminal domain-containing protein</fullName>
    </recommendedName>
</protein>
<keyword evidence="4" id="KW-1185">Reference proteome</keyword>
<comment type="similarity">
    <text evidence="1">Belongs to the AHA1 family.</text>
</comment>
<evidence type="ECO:0000256" key="1">
    <source>
        <dbReference type="ARBA" id="ARBA00006817"/>
    </source>
</evidence>
<reference evidence="3 4" key="1">
    <citation type="journal article" date="2019" name="Int. J. Syst. Evol. Microbiol.">
        <title>The Global Catalogue of Microorganisms (GCM) 10K type strain sequencing project: providing services to taxonomists for standard genome sequencing and annotation.</title>
        <authorList>
            <consortium name="The Broad Institute Genomics Platform"/>
            <consortium name="The Broad Institute Genome Sequencing Center for Infectious Disease"/>
            <person name="Wu L."/>
            <person name="Ma J."/>
        </authorList>
    </citation>
    <scope>NUCLEOTIDE SEQUENCE [LARGE SCALE GENOMIC DNA]</scope>
    <source>
        <strain evidence="3 4">JCM 4524</strain>
    </source>
</reference>
<dbReference type="Proteomes" id="UP001500151">
    <property type="component" value="Unassembled WGS sequence"/>
</dbReference>
<feature type="domain" description="Activator of Hsp90 ATPase homologue 1/2-like C-terminal" evidence="2">
    <location>
        <begin position="26"/>
        <end position="135"/>
    </location>
</feature>
<dbReference type="InterPro" id="IPR013538">
    <property type="entry name" value="ASHA1/2-like_C"/>
</dbReference>
<proteinExistence type="inferred from homology"/>
<name>A0ABN3S004_9ACTN</name>
<evidence type="ECO:0000259" key="2">
    <source>
        <dbReference type="Pfam" id="PF08327"/>
    </source>
</evidence>
<accession>A0ABN3S004</accession>
<dbReference type="Gene3D" id="3.30.530.20">
    <property type="match status" value="1"/>
</dbReference>
<dbReference type="CDD" id="cd08899">
    <property type="entry name" value="SRPBCC_CalC_Aha1-like_6"/>
    <property type="match status" value="1"/>
</dbReference>
<evidence type="ECO:0000313" key="4">
    <source>
        <dbReference type="Proteomes" id="UP001500151"/>
    </source>
</evidence>
<sequence length="178" mass="19857">MSAELTGTYLTLDDGRPAVRFTRTYDHPIDRVWQFVTDTDELAHWFPCRAEIELRVAGTIKFSDDPNTVDSTGRVLAVDAPRHLSFSWEGDELHFDLEELDEKRTRFTLTNVLVEENTAARNGAGWEVCLMALDAWARGERFEGPHAGDTAPWHELYRGYVGAGVPSGASVPGMDDAS</sequence>
<dbReference type="SUPFAM" id="SSF55961">
    <property type="entry name" value="Bet v1-like"/>
    <property type="match status" value="1"/>
</dbReference>
<dbReference type="RefSeq" id="WP_344397249.1">
    <property type="nucleotide sequence ID" value="NZ_BAAASJ010000125.1"/>
</dbReference>
<organism evidence="3 4">
    <name type="scientific">Streptomyces vastus</name>
    <dbReference type="NCBI Taxonomy" id="285451"/>
    <lineage>
        <taxon>Bacteria</taxon>
        <taxon>Bacillati</taxon>
        <taxon>Actinomycetota</taxon>
        <taxon>Actinomycetes</taxon>
        <taxon>Kitasatosporales</taxon>
        <taxon>Streptomycetaceae</taxon>
        <taxon>Streptomyces</taxon>
    </lineage>
</organism>
<dbReference type="EMBL" id="BAAASJ010000125">
    <property type="protein sequence ID" value="GAA2664811.1"/>
    <property type="molecule type" value="Genomic_DNA"/>
</dbReference>
<gene>
    <name evidence="3" type="ORF">GCM10010307_86690</name>
</gene>
<dbReference type="Pfam" id="PF08327">
    <property type="entry name" value="AHSA1"/>
    <property type="match status" value="1"/>
</dbReference>
<comment type="caution">
    <text evidence="3">The sequence shown here is derived from an EMBL/GenBank/DDBJ whole genome shotgun (WGS) entry which is preliminary data.</text>
</comment>
<dbReference type="InterPro" id="IPR023393">
    <property type="entry name" value="START-like_dom_sf"/>
</dbReference>
<evidence type="ECO:0000313" key="3">
    <source>
        <dbReference type="EMBL" id="GAA2664811.1"/>
    </source>
</evidence>